<evidence type="ECO:0000313" key="1">
    <source>
        <dbReference type="EMBL" id="KAI3753872.1"/>
    </source>
</evidence>
<accession>A0ACB9E4X7</accession>
<keyword evidence="2" id="KW-1185">Reference proteome</keyword>
<protein>
    <submittedName>
        <fullName evidence="1">Uncharacterized protein</fullName>
    </submittedName>
</protein>
<proteinExistence type="predicted"/>
<comment type="caution">
    <text evidence="1">The sequence shown here is derived from an EMBL/GenBank/DDBJ whole genome shotgun (WGS) entry which is preliminary data.</text>
</comment>
<dbReference type="Proteomes" id="UP001055811">
    <property type="component" value="Linkage Group LG04"/>
</dbReference>
<sequence>MRGKQQRNKSDARPPRDQRPTDHDCQIPAADDTLRSRNARPLNPSFSHSSITFHHHSSPQSMRFTFHFTLIPHRL</sequence>
<dbReference type="EMBL" id="CM042012">
    <property type="protein sequence ID" value="KAI3753872.1"/>
    <property type="molecule type" value="Genomic_DNA"/>
</dbReference>
<organism evidence="1 2">
    <name type="scientific">Cichorium intybus</name>
    <name type="common">Chicory</name>
    <dbReference type="NCBI Taxonomy" id="13427"/>
    <lineage>
        <taxon>Eukaryota</taxon>
        <taxon>Viridiplantae</taxon>
        <taxon>Streptophyta</taxon>
        <taxon>Embryophyta</taxon>
        <taxon>Tracheophyta</taxon>
        <taxon>Spermatophyta</taxon>
        <taxon>Magnoliopsida</taxon>
        <taxon>eudicotyledons</taxon>
        <taxon>Gunneridae</taxon>
        <taxon>Pentapetalae</taxon>
        <taxon>asterids</taxon>
        <taxon>campanulids</taxon>
        <taxon>Asterales</taxon>
        <taxon>Asteraceae</taxon>
        <taxon>Cichorioideae</taxon>
        <taxon>Cichorieae</taxon>
        <taxon>Cichoriinae</taxon>
        <taxon>Cichorium</taxon>
    </lineage>
</organism>
<evidence type="ECO:0000313" key="2">
    <source>
        <dbReference type="Proteomes" id="UP001055811"/>
    </source>
</evidence>
<gene>
    <name evidence="1" type="ORF">L2E82_25936</name>
</gene>
<reference evidence="1 2" key="2">
    <citation type="journal article" date="2022" name="Mol. Ecol. Resour.">
        <title>The genomes of chicory, endive, great burdock and yacon provide insights into Asteraceae paleo-polyploidization history and plant inulin production.</title>
        <authorList>
            <person name="Fan W."/>
            <person name="Wang S."/>
            <person name="Wang H."/>
            <person name="Wang A."/>
            <person name="Jiang F."/>
            <person name="Liu H."/>
            <person name="Zhao H."/>
            <person name="Xu D."/>
            <person name="Zhang Y."/>
        </authorList>
    </citation>
    <scope>NUCLEOTIDE SEQUENCE [LARGE SCALE GENOMIC DNA]</scope>
    <source>
        <strain evidence="2">cv. Punajuju</strain>
        <tissue evidence="1">Leaves</tissue>
    </source>
</reference>
<reference evidence="2" key="1">
    <citation type="journal article" date="2022" name="Mol. Ecol. Resour.">
        <title>The genomes of chicory, endive, great burdock and yacon provide insights into Asteraceae palaeo-polyploidization history and plant inulin production.</title>
        <authorList>
            <person name="Fan W."/>
            <person name="Wang S."/>
            <person name="Wang H."/>
            <person name="Wang A."/>
            <person name="Jiang F."/>
            <person name="Liu H."/>
            <person name="Zhao H."/>
            <person name="Xu D."/>
            <person name="Zhang Y."/>
        </authorList>
    </citation>
    <scope>NUCLEOTIDE SEQUENCE [LARGE SCALE GENOMIC DNA]</scope>
    <source>
        <strain evidence="2">cv. Punajuju</strain>
    </source>
</reference>
<name>A0ACB9E4X7_CICIN</name>